<proteinExistence type="inferred from homology"/>
<dbReference type="AlphaFoldDB" id="D0GIP5"/>
<dbReference type="PANTHER" id="PTHR45953:SF1">
    <property type="entry name" value="IDURONATE 2-SULFATASE"/>
    <property type="match status" value="1"/>
</dbReference>
<dbReference type="InterPro" id="IPR000917">
    <property type="entry name" value="Sulfatase_N"/>
</dbReference>
<evidence type="ECO:0000256" key="1">
    <source>
        <dbReference type="ARBA" id="ARBA00008779"/>
    </source>
</evidence>
<evidence type="ECO:0000313" key="6">
    <source>
        <dbReference type="Proteomes" id="UP000004226"/>
    </source>
</evidence>
<dbReference type="SUPFAM" id="SSF53649">
    <property type="entry name" value="Alkaline phosphatase-like"/>
    <property type="match status" value="1"/>
</dbReference>
<dbReference type="GO" id="GO:0008484">
    <property type="term" value="F:sulfuric ester hydrolase activity"/>
    <property type="evidence" value="ECO:0007669"/>
    <property type="project" value="TreeGrafter"/>
</dbReference>
<keyword evidence="2" id="KW-0479">Metal-binding</keyword>
<feature type="domain" description="Sulfatase N-terminal" evidence="4">
    <location>
        <begin position="3"/>
        <end position="371"/>
    </location>
</feature>
<accession>D0GIP5</accession>
<reference evidence="5 6" key="1">
    <citation type="submission" date="2009-10" db="EMBL/GenBank/DDBJ databases">
        <authorList>
            <person name="Harkins D.M."/>
            <person name="Madupu R."/>
            <person name="Durkin A.S."/>
            <person name="Torralba M."/>
            <person name="Methe B."/>
            <person name="Sutton G.G."/>
            <person name="Strausberg R.L."/>
            <person name="Nelson K.E."/>
        </authorList>
    </citation>
    <scope>NUCLEOTIDE SEQUENCE [LARGE SCALE GENOMIC DNA]</scope>
    <source>
        <strain evidence="5 6">F0264</strain>
    </source>
</reference>
<evidence type="ECO:0000313" key="5">
    <source>
        <dbReference type="EMBL" id="EEY36040.1"/>
    </source>
</evidence>
<evidence type="ECO:0000256" key="2">
    <source>
        <dbReference type="ARBA" id="ARBA00022723"/>
    </source>
</evidence>
<keyword evidence="3 5" id="KW-0378">Hydrolase</keyword>
<dbReference type="InterPro" id="IPR017850">
    <property type="entry name" value="Alkaline_phosphatase_core_sf"/>
</dbReference>
<comment type="caution">
    <text evidence="5">The sequence shown here is derived from an EMBL/GenBank/DDBJ whole genome shotgun (WGS) entry which is preliminary data.</text>
</comment>
<name>D0GIP5_9FUSO</name>
<keyword evidence="6" id="KW-1185">Reference proteome</keyword>
<dbReference type="eggNOG" id="COG3119">
    <property type="taxonomic scope" value="Bacteria"/>
</dbReference>
<dbReference type="GO" id="GO:0005737">
    <property type="term" value="C:cytoplasm"/>
    <property type="evidence" value="ECO:0007669"/>
    <property type="project" value="TreeGrafter"/>
</dbReference>
<evidence type="ECO:0000259" key="4">
    <source>
        <dbReference type="Pfam" id="PF00884"/>
    </source>
</evidence>
<gene>
    <name evidence="5" type="ORF">HMPREF0554_1602</name>
</gene>
<protein>
    <submittedName>
        <fullName evidence="5">Arylsulfatase</fullName>
        <ecNumber evidence="5">3.1.6.-</ecNumber>
    </submittedName>
</protein>
<dbReference type="Pfam" id="PF00884">
    <property type="entry name" value="Sulfatase"/>
    <property type="match status" value="1"/>
</dbReference>
<dbReference type="RefSeq" id="WP_006806351.1">
    <property type="nucleotide sequence ID" value="NZ_ADAD01000021.1"/>
</dbReference>
<dbReference type="EMBL" id="ADAD01000021">
    <property type="protein sequence ID" value="EEY36040.1"/>
    <property type="molecule type" value="Genomic_DNA"/>
</dbReference>
<dbReference type="CDD" id="cd16033">
    <property type="entry name" value="sulfatase_like"/>
    <property type="match status" value="1"/>
</dbReference>
<dbReference type="Proteomes" id="UP000004226">
    <property type="component" value="Unassembled WGS sequence"/>
</dbReference>
<organism evidence="5 6">
    <name type="scientific">Pseudoleptotrichia goodfellowii F0264</name>
    <dbReference type="NCBI Taxonomy" id="596323"/>
    <lineage>
        <taxon>Bacteria</taxon>
        <taxon>Fusobacteriati</taxon>
        <taxon>Fusobacteriota</taxon>
        <taxon>Fusobacteriia</taxon>
        <taxon>Fusobacteriales</taxon>
        <taxon>Leptotrichiaceae</taxon>
        <taxon>Pseudoleptotrichia</taxon>
    </lineage>
</organism>
<dbReference type="PROSITE" id="PS00523">
    <property type="entry name" value="SULFATASE_1"/>
    <property type="match status" value="1"/>
</dbReference>
<dbReference type="GO" id="GO:0046872">
    <property type="term" value="F:metal ion binding"/>
    <property type="evidence" value="ECO:0007669"/>
    <property type="project" value="UniProtKB-KW"/>
</dbReference>
<dbReference type="EC" id="3.1.6.-" evidence="5"/>
<dbReference type="PANTHER" id="PTHR45953">
    <property type="entry name" value="IDURONATE 2-SULFATASE"/>
    <property type="match status" value="1"/>
</dbReference>
<dbReference type="InterPro" id="IPR024607">
    <property type="entry name" value="Sulfatase_CS"/>
</dbReference>
<sequence>MNNIIYILLDQVRKDMLGTYGHKIVKTPNIDRLSQEGVTFNNAFTPASVCGPARTSLFTGLMPTSHGIVKNGEKGGVGEISKENPNIMANLKDYNSYVVGKWHVGTSSIPKDYDIKGHNFDGYGYPGSGVYKNLVFNQPPTRLSNRYREWLEEKGYEIPTVSRAYFGDNPHLRVQELCGLLSGTKEETIPYFIIDEAKKYISESKDSGKPFFTWINFWGPHTPCIVPEPYYSMYNPDDVELDKSFFKPLEGKPGHYKTISKMWGMWEASEERWKEVISKFWGYITLIDDAIGELFEFLKENNLYDNSFIVVTADHGDAMGAHRMIEKGEFMFDTTYNIPMIIKDPQSNRVNERDDNFVYLHDLTSTVYDVASQEIPEAFEGESVLNIVRNGSKNDRKGLLCQLAGHFVYFEQRMWHRDDYKLVFNASDICELYDVKNDSEEMNNLFYNKDYKKIKDEMLKELYDEMIKINDPMANWLYRIIYEI</sequence>
<evidence type="ECO:0000256" key="3">
    <source>
        <dbReference type="ARBA" id="ARBA00022801"/>
    </source>
</evidence>
<dbReference type="Gene3D" id="3.40.720.10">
    <property type="entry name" value="Alkaline Phosphatase, subunit A"/>
    <property type="match status" value="1"/>
</dbReference>
<comment type="similarity">
    <text evidence="1">Belongs to the sulfatase family.</text>
</comment>